<evidence type="ECO:0000256" key="4">
    <source>
        <dbReference type="ARBA" id="ARBA00022692"/>
    </source>
</evidence>
<dbReference type="Gene3D" id="2.130.10.10">
    <property type="entry name" value="YVTN repeat-like/Quinoprotein amine dehydrogenase"/>
    <property type="match status" value="1"/>
</dbReference>
<comment type="caution">
    <text evidence="12">The sequence shown here is derived from an EMBL/GenBank/DDBJ whole genome shotgun (WGS) entry which is preliminary data.</text>
</comment>
<comment type="subcellular location">
    <subcellularLocation>
        <location evidence="1">Endoplasmic reticulum membrane</location>
        <topology evidence="1">Single-pass membrane protein</topology>
    </subcellularLocation>
</comment>
<keyword evidence="2" id="KW-0813">Transport</keyword>
<accession>A0A1J4K5T2</accession>
<dbReference type="GeneID" id="94840373"/>
<evidence type="ECO:0000256" key="2">
    <source>
        <dbReference type="ARBA" id="ARBA00022448"/>
    </source>
</evidence>
<gene>
    <name evidence="12" type="ORF">TRFO_27621</name>
</gene>
<evidence type="ECO:0000313" key="12">
    <source>
        <dbReference type="EMBL" id="OHT04829.1"/>
    </source>
</evidence>
<keyword evidence="5" id="KW-0677">Repeat</keyword>
<keyword evidence="6" id="KW-0256">Endoplasmic reticulum</keyword>
<dbReference type="Proteomes" id="UP000179807">
    <property type="component" value="Unassembled WGS sequence"/>
</dbReference>
<evidence type="ECO:0000256" key="9">
    <source>
        <dbReference type="ARBA" id="ARBA00022989"/>
    </source>
</evidence>
<dbReference type="SUPFAM" id="SSF50978">
    <property type="entry name" value="WD40 repeat-like"/>
    <property type="match status" value="1"/>
</dbReference>
<dbReference type="GO" id="GO:0015031">
    <property type="term" value="P:protein transport"/>
    <property type="evidence" value="ECO:0007669"/>
    <property type="project" value="UniProtKB-KW"/>
</dbReference>
<proteinExistence type="predicted"/>
<dbReference type="OrthoDB" id="2013972at2759"/>
<evidence type="ECO:0000256" key="11">
    <source>
        <dbReference type="SAM" id="Phobius"/>
    </source>
</evidence>
<evidence type="ECO:0000313" key="13">
    <source>
        <dbReference type="Proteomes" id="UP000179807"/>
    </source>
</evidence>
<dbReference type="GO" id="GO:0005789">
    <property type="term" value="C:endoplasmic reticulum membrane"/>
    <property type="evidence" value="ECO:0007669"/>
    <property type="project" value="UniProtKB-SubCell"/>
</dbReference>
<name>A0A1J4K5T2_9EUKA</name>
<keyword evidence="7" id="KW-0931">ER-Golgi transport</keyword>
<evidence type="ECO:0000256" key="3">
    <source>
        <dbReference type="ARBA" id="ARBA00022574"/>
    </source>
</evidence>
<evidence type="ECO:0000256" key="5">
    <source>
        <dbReference type="ARBA" id="ARBA00022737"/>
    </source>
</evidence>
<dbReference type="EMBL" id="MLAK01000780">
    <property type="protein sequence ID" value="OHT04829.1"/>
    <property type="molecule type" value="Genomic_DNA"/>
</dbReference>
<reference evidence="12" key="1">
    <citation type="submission" date="2016-10" db="EMBL/GenBank/DDBJ databases">
        <authorList>
            <person name="Benchimol M."/>
            <person name="Almeida L.G."/>
            <person name="Vasconcelos A.T."/>
            <person name="Perreira-Neves A."/>
            <person name="Rosa I.A."/>
            <person name="Tasca T."/>
            <person name="Bogo M.R."/>
            <person name="de Souza W."/>
        </authorList>
    </citation>
    <scope>NUCLEOTIDE SEQUENCE [LARGE SCALE GENOMIC DNA]</scope>
    <source>
        <strain evidence="12">K</strain>
    </source>
</reference>
<dbReference type="GO" id="GO:0005085">
    <property type="term" value="F:guanyl-nucleotide exchange factor activity"/>
    <property type="evidence" value="ECO:0007669"/>
    <property type="project" value="InterPro"/>
</dbReference>
<evidence type="ECO:0000256" key="1">
    <source>
        <dbReference type="ARBA" id="ARBA00004389"/>
    </source>
</evidence>
<evidence type="ECO:0000256" key="7">
    <source>
        <dbReference type="ARBA" id="ARBA00022892"/>
    </source>
</evidence>
<evidence type="ECO:0000256" key="8">
    <source>
        <dbReference type="ARBA" id="ARBA00022927"/>
    </source>
</evidence>
<dbReference type="InterPro" id="IPR015943">
    <property type="entry name" value="WD40/YVTN_repeat-like_dom_sf"/>
</dbReference>
<dbReference type="PANTHER" id="PTHR23284:SF0">
    <property type="entry name" value="PROLACTIN REGULATORY ELEMENT-BINDING PROTEIN"/>
    <property type="match status" value="1"/>
</dbReference>
<dbReference type="GO" id="GO:0003400">
    <property type="term" value="P:regulation of COPII vesicle coating"/>
    <property type="evidence" value="ECO:0007669"/>
    <property type="project" value="TreeGrafter"/>
</dbReference>
<dbReference type="PANTHER" id="PTHR23284">
    <property type="entry name" value="PROLACTIN REGULATORY ELEMENT BINDING PROTEIN"/>
    <property type="match status" value="1"/>
</dbReference>
<evidence type="ECO:0000256" key="6">
    <source>
        <dbReference type="ARBA" id="ARBA00022824"/>
    </source>
</evidence>
<keyword evidence="10 11" id="KW-0472">Membrane</keyword>
<keyword evidence="4 11" id="KW-0812">Transmembrane</keyword>
<dbReference type="RefSeq" id="XP_068357965.1">
    <property type="nucleotide sequence ID" value="XM_068505669.1"/>
</dbReference>
<sequence length="332" mass="36037">MNAGAPVYSLSPGFNKGEILIAGGGGVSKSGLPNSLIFAKINDDGSFQTIATRKFEKQVTCVTARLAKKKTYAAVAVGSEIILMNRRYEPITTFDTHMQKFIFRSLDIAPTGHIMVAVDGDDSLRLFSLPSLKEIASTHENSVQRASFMTIDGNLYIACASQNKIQILKPESDLPLVAESEEFQLEPKEVKCVDNVIYFNGADKKKMCSSIIKLAFNGSPNLAELSNVTPGAKMFTAMGVTSNSVLLATRDGDVVILNRFSLKISKIIPKVHTFIGSAITGVDNFVVSGSFDHSVVATEYHEVKQNFKKFIYLCVAVLLLAVFIGISVNHGK</sequence>
<organism evidence="12 13">
    <name type="scientific">Tritrichomonas foetus</name>
    <dbReference type="NCBI Taxonomy" id="1144522"/>
    <lineage>
        <taxon>Eukaryota</taxon>
        <taxon>Metamonada</taxon>
        <taxon>Parabasalia</taxon>
        <taxon>Tritrichomonadida</taxon>
        <taxon>Tritrichomonadidae</taxon>
        <taxon>Tritrichomonas</taxon>
    </lineage>
</organism>
<protein>
    <submittedName>
        <fullName evidence="12">Uncharacterized protein</fullName>
    </submittedName>
</protein>
<dbReference type="InterPro" id="IPR045260">
    <property type="entry name" value="Sec12-like"/>
</dbReference>
<keyword evidence="3" id="KW-0853">WD repeat</keyword>
<evidence type="ECO:0000256" key="10">
    <source>
        <dbReference type="ARBA" id="ARBA00023136"/>
    </source>
</evidence>
<dbReference type="VEuPathDB" id="TrichDB:TRFO_27621"/>
<dbReference type="AlphaFoldDB" id="A0A1J4K5T2"/>
<keyword evidence="13" id="KW-1185">Reference proteome</keyword>
<dbReference type="InterPro" id="IPR036322">
    <property type="entry name" value="WD40_repeat_dom_sf"/>
</dbReference>
<feature type="transmembrane region" description="Helical" evidence="11">
    <location>
        <begin position="310"/>
        <end position="328"/>
    </location>
</feature>
<dbReference type="GO" id="GO:0006888">
    <property type="term" value="P:endoplasmic reticulum to Golgi vesicle-mediated transport"/>
    <property type="evidence" value="ECO:0007669"/>
    <property type="project" value="TreeGrafter"/>
</dbReference>
<keyword evidence="8" id="KW-0653">Protein transport</keyword>
<keyword evidence="9 11" id="KW-1133">Transmembrane helix</keyword>